<accession>A0A7W7CVU2</accession>
<proteinExistence type="predicted"/>
<reference evidence="1 2" key="1">
    <citation type="submission" date="2020-08" db="EMBL/GenBank/DDBJ databases">
        <title>Sequencing the genomes of 1000 actinobacteria strains.</title>
        <authorList>
            <person name="Klenk H.-P."/>
        </authorList>
    </citation>
    <scope>NUCLEOTIDE SEQUENCE [LARGE SCALE GENOMIC DNA]</scope>
    <source>
        <strain evidence="1 2">DSM 45518</strain>
    </source>
</reference>
<evidence type="ECO:0000313" key="2">
    <source>
        <dbReference type="Proteomes" id="UP000542742"/>
    </source>
</evidence>
<keyword evidence="2" id="KW-1185">Reference proteome</keyword>
<organism evidence="1 2">
    <name type="scientific">Paractinoplanes abujensis</name>
    <dbReference type="NCBI Taxonomy" id="882441"/>
    <lineage>
        <taxon>Bacteria</taxon>
        <taxon>Bacillati</taxon>
        <taxon>Actinomycetota</taxon>
        <taxon>Actinomycetes</taxon>
        <taxon>Micromonosporales</taxon>
        <taxon>Micromonosporaceae</taxon>
        <taxon>Paractinoplanes</taxon>
    </lineage>
</organism>
<dbReference type="RefSeq" id="WP_184953918.1">
    <property type="nucleotide sequence ID" value="NZ_BOMC01000067.1"/>
</dbReference>
<comment type="caution">
    <text evidence="1">The sequence shown here is derived from an EMBL/GenBank/DDBJ whole genome shotgun (WGS) entry which is preliminary data.</text>
</comment>
<sequence length="377" mass="41260">MLMTAVQAEPLIIADSHSLNSPMLRSLFAEANGSRFRSTDLGDLLRRGDIRISRRDTLNETPVTSFRQIQADHREREVVNVPPDSYGDWLDEVTDGHVIEFSLDTVAANFKKGLLARIEQRLTRLSDGTPDAYRRVLATMRDWAEDQPVVFYKSVRKEYERLLAGENADRNTVEATDFVERAASAAYHVAVPMAIAIAVSGPRNDDLVDLPPWISTTNSTSIAPSLINDTVWQHIPVEAVTEILDLGSRQTMLRELAEAKLAGNAPVEPLVGSFVAFADDLHDIVEETFAGDSARDEEVRYSIVGADLKAEISAVRDESNGASGVRLHAAVSGSRTLFDNLHMPVLGTSSGSYIDQDDRSATPNTRVIAGMGITVGD</sequence>
<dbReference type="AlphaFoldDB" id="A0A7W7CVU2"/>
<protein>
    <submittedName>
        <fullName evidence="1">Uncharacterized protein</fullName>
    </submittedName>
</protein>
<dbReference type="EMBL" id="JACHMF010000001">
    <property type="protein sequence ID" value="MBB4695597.1"/>
    <property type="molecule type" value="Genomic_DNA"/>
</dbReference>
<dbReference type="Proteomes" id="UP000542742">
    <property type="component" value="Unassembled WGS sequence"/>
</dbReference>
<name>A0A7W7CVU2_9ACTN</name>
<gene>
    <name evidence="1" type="ORF">BKA14_005745</name>
</gene>
<evidence type="ECO:0000313" key="1">
    <source>
        <dbReference type="EMBL" id="MBB4695597.1"/>
    </source>
</evidence>